<evidence type="ECO:0000313" key="3">
    <source>
        <dbReference type="Proteomes" id="UP001285921"/>
    </source>
</evidence>
<evidence type="ECO:0000313" key="2">
    <source>
        <dbReference type="EMBL" id="GMK46011.1"/>
    </source>
</evidence>
<gene>
    <name evidence="2" type="ORF">PghCCS26_31390</name>
</gene>
<organism evidence="2 3">
    <name type="scientific">Paenibacillus glycanilyticus</name>
    <dbReference type="NCBI Taxonomy" id="126569"/>
    <lineage>
        <taxon>Bacteria</taxon>
        <taxon>Bacillati</taxon>
        <taxon>Bacillota</taxon>
        <taxon>Bacilli</taxon>
        <taxon>Bacillales</taxon>
        <taxon>Paenibacillaceae</taxon>
        <taxon>Paenibacillus</taxon>
    </lineage>
</organism>
<sequence length="45" mass="5056">MPFNKADKTQNRQNQSSFKSEAIGLKLNKLANRPPSMNGINKQLP</sequence>
<proteinExistence type="predicted"/>
<dbReference type="RefSeq" id="WP_015844260.1">
    <property type="nucleotide sequence ID" value="NZ_BTCL01000010.1"/>
</dbReference>
<dbReference type="Proteomes" id="UP001285921">
    <property type="component" value="Unassembled WGS sequence"/>
</dbReference>
<feature type="compositionally biased region" description="Basic and acidic residues" evidence="1">
    <location>
        <begin position="1"/>
        <end position="10"/>
    </location>
</feature>
<reference evidence="2 3" key="1">
    <citation type="submission" date="2023-05" db="EMBL/GenBank/DDBJ databases">
        <title>Draft genome of Paenibacillus sp. CCS26.</title>
        <authorList>
            <person name="Akita H."/>
            <person name="Shinto Y."/>
            <person name="Kimura Z."/>
        </authorList>
    </citation>
    <scope>NUCLEOTIDE SEQUENCE [LARGE SCALE GENOMIC DNA]</scope>
    <source>
        <strain evidence="2 3">CCS26</strain>
    </source>
</reference>
<dbReference type="EMBL" id="BTCL01000010">
    <property type="protein sequence ID" value="GMK46011.1"/>
    <property type="molecule type" value="Genomic_DNA"/>
</dbReference>
<accession>A0ABQ6NLP1</accession>
<feature type="region of interest" description="Disordered" evidence="1">
    <location>
        <begin position="1"/>
        <end position="45"/>
    </location>
</feature>
<name>A0ABQ6NLP1_9BACL</name>
<protein>
    <submittedName>
        <fullName evidence="2">Uncharacterized protein</fullName>
    </submittedName>
</protein>
<comment type="caution">
    <text evidence="2">The sequence shown here is derived from an EMBL/GenBank/DDBJ whole genome shotgun (WGS) entry which is preliminary data.</text>
</comment>
<evidence type="ECO:0000256" key="1">
    <source>
        <dbReference type="SAM" id="MobiDB-lite"/>
    </source>
</evidence>
<keyword evidence="3" id="KW-1185">Reference proteome</keyword>